<dbReference type="PANTHER" id="PTHR43795">
    <property type="entry name" value="BIFUNCTIONAL ASPARTATE AMINOTRANSFERASE AND GLUTAMATE/ASPARTATE-PREPHENATE AMINOTRANSFERASE-RELATED"/>
    <property type="match status" value="1"/>
</dbReference>
<dbReference type="InterPro" id="IPR050478">
    <property type="entry name" value="Ethylene_sulfur-biosynth"/>
</dbReference>
<sequence>MSSTHDSGLSVHADKKLSLLPPRAYLAAPQPGLIHLNQAENYVLRPELLGICKTAIDKELTEETFCYPPGFGGSSFLRTAIASFTNTHFQPSLPVTENHVVVGGGSENVIDALLCAICDPGDIVLSLAPVWSGFHLLASRSSGSTILPVPSPVFQESLSVDCVQRLMATYDAHPEKSRIKALLIANPHNPCDSVYAPDTIRKLMDFCHDKGLHYISDEVSALTAFNTDADTPFTSALSLVNDDRGGIQRSRVHVVYSASKDLGSPGMRIGWLISQANSDLLSSVGWKAVWQVSSLSSLYITAVLKSANLSELIVLSHRRLKSVYELLTSRLEAWGVEYVPVKAGVVIHLRIAKNAQSWEDEAAVLAKIKEQGVVIGSGRAYGIGMGWGRMLFSVKEELMMEVLGKLEKVLG</sequence>
<evidence type="ECO:0000256" key="1">
    <source>
        <dbReference type="ARBA" id="ARBA00022898"/>
    </source>
</evidence>
<dbReference type="InterPro" id="IPR015424">
    <property type="entry name" value="PyrdxlP-dep_Trfase"/>
</dbReference>
<keyword evidence="1" id="KW-0663">Pyridoxal phosphate</keyword>
<dbReference type="InterPro" id="IPR015422">
    <property type="entry name" value="PyrdxlP-dep_Trfase_small"/>
</dbReference>
<dbReference type="GO" id="GO:0008483">
    <property type="term" value="F:transaminase activity"/>
    <property type="evidence" value="ECO:0007669"/>
    <property type="project" value="TreeGrafter"/>
</dbReference>
<dbReference type="STRING" id="38488.A0A4Y8D2D3"/>
<name>A0A4Y8D2D3_9HELO</name>
<dbReference type="Pfam" id="PF00155">
    <property type="entry name" value="Aminotran_1_2"/>
    <property type="match status" value="1"/>
</dbReference>
<dbReference type="GO" id="GO:0006520">
    <property type="term" value="P:amino acid metabolic process"/>
    <property type="evidence" value="ECO:0007669"/>
    <property type="project" value="TreeGrafter"/>
</dbReference>
<accession>A0A4Y8D2D3</accession>
<evidence type="ECO:0000259" key="2">
    <source>
        <dbReference type="Pfam" id="PF00155"/>
    </source>
</evidence>
<dbReference type="EMBL" id="PHWZ01000190">
    <property type="protein sequence ID" value="TEY59633.1"/>
    <property type="molecule type" value="Genomic_DNA"/>
</dbReference>
<feature type="domain" description="Aminotransferase class I/classII large" evidence="2">
    <location>
        <begin position="53"/>
        <end position="405"/>
    </location>
</feature>
<dbReference type="SUPFAM" id="SSF53383">
    <property type="entry name" value="PLP-dependent transferases"/>
    <property type="match status" value="1"/>
</dbReference>
<proteinExistence type="predicted"/>
<reference evidence="3 4" key="1">
    <citation type="submission" date="2017-11" db="EMBL/GenBank/DDBJ databases">
        <title>Comparative genomics of Botrytis spp.</title>
        <authorList>
            <person name="Valero-Jimenez C.A."/>
            <person name="Tapia P."/>
            <person name="Veloso J."/>
            <person name="Silva-Moreno E."/>
            <person name="Staats M."/>
            <person name="Valdes J.H."/>
            <person name="Van Kan J.A.L."/>
        </authorList>
    </citation>
    <scope>NUCLEOTIDE SEQUENCE [LARGE SCALE GENOMIC DNA]</scope>
    <source>
        <strain evidence="3 4">MUCL2830</strain>
    </source>
</reference>
<dbReference type="Gene3D" id="3.40.640.10">
    <property type="entry name" value="Type I PLP-dependent aspartate aminotransferase-like (Major domain)"/>
    <property type="match status" value="1"/>
</dbReference>
<keyword evidence="4" id="KW-1185">Reference proteome</keyword>
<dbReference type="GO" id="GO:0030170">
    <property type="term" value="F:pyridoxal phosphate binding"/>
    <property type="evidence" value="ECO:0007669"/>
    <property type="project" value="InterPro"/>
</dbReference>
<organism evidence="3 4">
    <name type="scientific">Botryotinia calthae</name>
    <dbReference type="NCBI Taxonomy" id="38488"/>
    <lineage>
        <taxon>Eukaryota</taxon>
        <taxon>Fungi</taxon>
        <taxon>Dikarya</taxon>
        <taxon>Ascomycota</taxon>
        <taxon>Pezizomycotina</taxon>
        <taxon>Leotiomycetes</taxon>
        <taxon>Helotiales</taxon>
        <taxon>Sclerotiniaceae</taxon>
        <taxon>Botryotinia</taxon>
    </lineage>
</organism>
<dbReference type="Proteomes" id="UP000297299">
    <property type="component" value="Unassembled WGS sequence"/>
</dbReference>
<evidence type="ECO:0000313" key="4">
    <source>
        <dbReference type="Proteomes" id="UP000297299"/>
    </source>
</evidence>
<dbReference type="InterPro" id="IPR004839">
    <property type="entry name" value="Aminotransferase_I/II_large"/>
</dbReference>
<dbReference type="CDD" id="cd00609">
    <property type="entry name" value="AAT_like"/>
    <property type="match status" value="1"/>
</dbReference>
<gene>
    <name evidence="3" type="ORF">BOTCAL_0190g00060</name>
</gene>
<dbReference type="InterPro" id="IPR015421">
    <property type="entry name" value="PyrdxlP-dep_Trfase_major"/>
</dbReference>
<dbReference type="PRINTS" id="PR00753">
    <property type="entry name" value="ACCSYNTHASE"/>
</dbReference>
<dbReference type="Gene3D" id="3.90.1150.10">
    <property type="entry name" value="Aspartate Aminotransferase, domain 1"/>
    <property type="match status" value="1"/>
</dbReference>
<comment type="caution">
    <text evidence="3">The sequence shown here is derived from an EMBL/GenBank/DDBJ whole genome shotgun (WGS) entry which is preliminary data.</text>
</comment>
<dbReference type="AlphaFoldDB" id="A0A4Y8D2D3"/>
<protein>
    <recommendedName>
        <fullName evidence="2">Aminotransferase class I/classII large domain-containing protein</fullName>
    </recommendedName>
</protein>
<dbReference type="OrthoDB" id="7042322at2759"/>
<evidence type="ECO:0000313" key="3">
    <source>
        <dbReference type="EMBL" id="TEY59633.1"/>
    </source>
</evidence>
<dbReference type="PANTHER" id="PTHR43795:SF39">
    <property type="entry name" value="AMINOTRANSFERASE CLASS I_CLASSII DOMAIN-CONTAINING PROTEIN"/>
    <property type="match status" value="1"/>
</dbReference>